<dbReference type="InterPro" id="IPR018550">
    <property type="entry name" value="Lipid-A_deacylase-rel"/>
</dbReference>
<dbReference type="HOGENOM" id="CLU_056497_0_0_10"/>
<dbReference type="Proteomes" id="UP000027616">
    <property type="component" value="Chromosome I"/>
</dbReference>
<keyword evidence="2" id="KW-1185">Reference proteome</keyword>
<dbReference type="PATRIC" id="fig|1433126.3.peg.2833"/>
<organism evidence="1 2">
    <name type="scientific">Mucinivorans hirudinis</name>
    <dbReference type="NCBI Taxonomy" id="1433126"/>
    <lineage>
        <taxon>Bacteria</taxon>
        <taxon>Pseudomonadati</taxon>
        <taxon>Bacteroidota</taxon>
        <taxon>Bacteroidia</taxon>
        <taxon>Bacteroidales</taxon>
        <taxon>Rikenellaceae</taxon>
        <taxon>Mucinivorans</taxon>
    </lineage>
</organism>
<evidence type="ECO:0008006" key="3">
    <source>
        <dbReference type="Google" id="ProtNLM"/>
    </source>
</evidence>
<protein>
    <recommendedName>
        <fullName evidence="3">Acyloxyacyl hydrolase</fullName>
    </recommendedName>
</protein>
<dbReference type="STRING" id="1433126.BN938_2863"/>
<evidence type="ECO:0000313" key="2">
    <source>
        <dbReference type="Proteomes" id="UP000027616"/>
    </source>
</evidence>
<dbReference type="AlphaFoldDB" id="A0A060RER4"/>
<dbReference type="EMBL" id="HG934468">
    <property type="protein sequence ID" value="CDN32929.1"/>
    <property type="molecule type" value="Genomic_DNA"/>
</dbReference>
<reference evidence="1 2" key="1">
    <citation type="journal article" date="2015" name="Genome Announc.">
        <title>Complete Genome Sequence of the Novel Leech Symbiont Mucinivorans hirudinis M3T.</title>
        <authorList>
            <person name="Nelson M.C."/>
            <person name="Bomar L."/>
            <person name="Graf J."/>
        </authorList>
    </citation>
    <scope>NUCLEOTIDE SEQUENCE [LARGE SCALE GENOMIC DNA]</scope>
    <source>
        <strain evidence="2">M3</strain>
    </source>
</reference>
<evidence type="ECO:0000313" key="1">
    <source>
        <dbReference type="EMBL" id="CDN32929.1"/>
    </source>
</evidence>
<dbReference type="eggNOG" id="COG1317">
    <property type="taxonomic scope" value="Bacteria"/>
</dbReference>
<name>A0A060RER4_9BACT</name>
<sequence length="411" mass="46330">MAQNLLCGVKLLMLMRKIILFFTLFVISYSANAQLFKGNRFISTSLGVGSVVPTNDFLDGSNRIPAYKSLALRFGYSSLAATLDDYIWGQPYMGVGFFAADFRRKNDLGKPMSIYLFQGARLHQFSDRFGLNYEWNLGCSFNWKPYDPITNSDNVAIGSTMNVHIAFNLYFKYALSNKLSANLGVSATHFSNGSSLQPNAGINGVSMLLGLAYNLDRKRNTSRKYVGDDVFDYQKRFVSEYSVLITEKRVEVDTLGTRLSTSYPQQAFRVYGLNYLFFSKVSVRASWGFGIDATYDESAGITALAQADPRTGKMVDRVVLGSIPERFSIGLSLVGETSMPYYSIFAQLGYDLLHAKVPDSRFYQILGVRIPFNDTFFMKFGIRATKFSAAQYLYFGLGLKTEKLRNRYKKY</sequence>
<gene>
    <name evidence="1" type="ORF">BN938_2863</name>
</gene>
<dbReference type="Pfam" id="PF09411">
    <property type="entry name" value="PagL"/>
    <property type="match status" value="1"/>
</dbReference>
<accession>A0A060RER4</accession>
<dbReference type="Gene3D" id="2.40.160.20">
    <property type="match status" value="1"/>
</dbReference>
<dbReference type="KEGG" id="rbc:BN938_2863"/>
<dbReference type="OrthoDB" id="627554at2"/>
<proteinExistence type="predicted"/>